<comment type="function">
    <text evidence="11">Part of the high-affinity ATP-driven potassium transport (or Kdp) system, which catalyzes the hydrolysis of ATP coupled with the electrogenic transport of potassium into the cytoplasm. This subunit acts as a catalytic chaperone that increases the ATP-binding affinity of the ATP-hydrolyzing subunit KdpB by the formation of a transient KdpB/KdpC/ATP ternary complex.</text>
</comment>
<evidence type="ECO:0000256" key="3">
    <source>
        <dbReference type="ARBA" id="ARBA00022538"/>
    </source>
</evidence>
<dbReference type="STRING" id="1565605.PG1C_02255"/>
<evidence type="ECO:0000313" key="12">
    <source>
        <dbReference type="EMBL" id="AJP47607.1"/>
    </source>
</evidence>
<dbReference type="InterPro" id="IPR003820">
    <property type="entry name" value="KdpC"/>
</dbReference>
<keyword evidence="13" id="KW-1185">Reference proteome</keyword>
<keyword evidence="2 11" id="KW-1003">Cell membrane</keyword>
<dbReference type="RefSeq" id="WP_202635831.1">
    <property type="nucleotide sequence ID" value="NZ_CP010554.1"/>
</dbReference>
<keyword evidence="1 11" id="KW-0813">Transport</keyword>
<dbReference type="HOGENOM" id="CLU_077094_2_0_4"/>
<dbReference type="PATRIC" id="fig|1565605.3.peg.470"/>
<keyword evidence="7 11" id="KW-0630">Potassium</keyword>
<dbReference type="NCBIfam" id="TIGR00681">
    <property type="entry name" value="kdpC"/>
    <property type="match status" value="1"/>
</dbReference>
<proteinExistence type="inferred from homology"/>
<evidence type="ECO:0000256" key="1">
    <source>
        <dbReference type="ARBA" id="ARBA00022448"/>
    </source>
</evidence>
<protein>
    <recommendedName>
        <fullName evidence="11">Potassium-transporting ATPase KdpC subunit</fullName>
    </recommendedName>
    <alternativeName>
        <fullName evidence="11">ATP phosphohydrolase [potassium-transporting] C chain</fullName>
    </alternativeName>
    <alternativeName>
        <fullName evidence="11">Potassium-binding and translocating subunit C</fullName>
    </alternativeName>
    <alternativeName>
        <fullName evidence="11">Potassium-translocating ATPase C chain</fullName>
    </alternativeName>
</protein>
<evidence type="ECO:0000256" key="10">
    <source>
        <dbReference type="ARBA" id="ARBA00023136"/>
    </source>
</evidence>
<evidence type="ECO:0000256" key="8">
    <source>
        <dbReference type="ARBA" id="ARBA00022989"/>
    </source>
</evidence>
<dbReference type="NCBIfam" id="NF001454">
    <property type="entry name" value="PRK00315.1"/>
    <property type="match status" value="1"/>
</dbReference>
<name>A0A0C5IY46_9PROT</name>
<evidence type="ECO:0000313" key="13">
    <source>
        <dbReference type="Proteomes" id="UP000061603"/>
    </source>
</evidence>
<dbReference type="Proteomes" id="UP000061603">
    <property type="component" value="Chromosome"/>
</dbReference>
<evidence type="ECO:0000256" key="9">
    <source>
        <dbReference type="ARBA" id="ARBA00023065"/>
    </source>
</evidence>
<dbReference type="HAMAP" id="MF_00276">
    <property type="entry name" value="KdpC"/>
    <property type="match status" value="1"/>
</dbReference>
<dbReference type="KEGG" id="rbu:PG1C_02255"/>
<accession>A0A0C5IY46</accession>
<dbReference type="GO" id="GO:0005524">
    <property type="term" value="F:ATP binding"/>
    <property type="evidence" value="ECO:0007669"/>
    <property type="project" value="UniProtKB-UniRule"/>
</dbReference>
<keyword evidence="3 11" id="KW-0633">Potassium transport</keyword>
<keyword evidence="4 11" id="KW-0812">Transmembrane</keyword>
<dbReference type="PANTHER" id="PTHR30042">
    <property type="entry name" value="POTASSIUM-TRANSPORTING ATPASE C CHAIN"/>
    <property type="match status" value="1"/>
</dbReference>
<evidence type="ECO:0000256" key="5">
    <source>
        <dbReference type="ARBA" id="ARBA00022741"/>
    </source>
</evidence>
<evidence type="ECO:0000256" key="2">
    <source>
        <dbReference type="ARBA" id="ARBA00022475"/>
    </source>
</evidence>
<dbReference type="Pfam" id="PF02669">
    <property type="entry name" value="KdpC"/>
    <property type="match status" value="1"/>
</dbReference>
<dbReference type="AlphaFoldDB" id="A0A0C5IY46"/>
<comment type="subunit">
    <text evidence="11">The system is composed of three essential subunits: KdpA, KdpB and KdpC.</text>
</comment>
<evidence type="ECO:0000256" key="7">
    <source>
        <dbReference type="ARBA" id="ARBA00022958"/>
    </source>
</evidence>
<keyword evidence="6 11" id="KW-0067">ATP-binding</keyword>
<keyword evidence="9 11" id="KW-0406">Ion transport</keyword>
<keyword evidence="8 11" id="KW-1133">Transmembrane helix</keyword>
<gene>
    <name evidence="11" type="primary">kdpC</name>
    <name evidence="12" type="ORF">PG1C_02255</name>
</gene>
<dbReference type="GO" id="GO:0005886">
    <property type="term" value="C:plasma membrane"/>
    <property type="evidence" value="ECO:0007669"/>
    <property type="project" value="UniProtKB-SubCell"/>
</dbReference>
<keyword evidence="5 11" id="KW-0547">Nucleotide-binding</keyword>
<comment type="similarity">
    <text evidence="11">Belongs to the KdpC family.</text>
</comment>
<dbReference type="PANTHER" id="PTHR30042:SF2">
    <property type="entry name" value="POTASSIUM-TRANSPORTING ATPASE KDPC SUBUNIT"/>
    <property type="match status" value="1"/>
</dbReference>
<dbReference type="GO" id="GO:0008556">
    <property type="term" value="F:P-type potassium transmembrane transporter activity"/>
    <property type="evidence" value="ECO:0007669"/>
    <property type="project" value="InterPro"/>
</dbReference>
<evidence type="ECO:0000256" key="4">
    <source>
        <dbReference type="ARBA" id="ARBA00022692"/>
    </source>
</evidence>
<evidence type="ECO:0000256" key="11">
    <source>
        <dbReference type="HAMAP-Rule" id="MF_00276"/>
    </source>
</evidence>
<dbReference type="PIRSF" id="PIRSF001296">
    <property type="entry name" value="K_ATPase_KdpC"/>
    <property type="match status" value="1"/>
</dbReference>
<keyword evidence="10 11" id="KW-0472">Membrane</keyword>
<evidence type="ECO:0000256" key="6">
    <source>
        <dbReference type="ARBA" id="ARBA00022840"/>
    </source>
</evidence>
<organism evidence="12 13">
    <name type="scientific">Rugosibacter aromaticivorans</name>
    <dbReference type="NCBI Taxonomy" id="1565605"/>
    <lineage>
        <taxon>Bacteria</taxon>
        <taxon>Pseudomonadati</taxon>
        <taxon>Pseudomonadota</taxon>
        <taxon>Betaproteobacteria</taxon>
        <taxon>Nitrosomonadales</taxon>
        <taxon>Sterolibacteriaceae</taxon>
        <taxon>Rugosibacter</taxon>
    </lineage>
</organism>
<comment type="subcellular location">
    <subcellularLocation>
        <location evidence="11">Cell membrane</location>
        <topology evidence="11">Single-pass membrane protein</topology>
    </subcellularLocation>
</comment>
<reference evidence="12 13" key="1">
    <citation type="journal article" date="2015" name="Genome Announc.">
        <title>Complete Genome Sequence of a Novel Bacterium within the Family Rhodocyclaceae That Degrades Polycyclic Aromatic Hydrocarbons.</title>
        <authorList>
            <person name="Singleton D.R."/>
            <person name="Dickey A.N."/>
            <person name="Scholl E.H."/>
            <person name="Wright F.A."/>
            <person name="Aitken M.D."/>
        </authorList>
    </citation>
    <scope>NUCLEOTIDE SEQUENCE [LARGE SCALE GENOMIC DNA]</scope>
    <source>
        <strain evidence="13">PG1-Ca6</strain>
    </source>
</reference>
<sequence length="195" mass="20112">MKTLLRPAVSLFVVLTVLTGLIYPLAITGVGQLLFAHAANGSIVTVNGKAVGSKLIGQSFTAPGYFWGRPSATGPYPYNATASSGSNLGPLNPGLSEAVMARIIALKAADPGNTQPVPVDLVTASGSGLDPEISLAAARYQAARVARARSLSVDKVQTLIGQHAIRPWLGIFGEPRVSVLMLNLALDGGSPLGER</sequence>
<dbReference type="EMBL" id="CP010554">
    <property type="protein sequence ID" value="AJP47607.1"/>
    <property type="molecule type" value="Genomic_DNA"/>
</dbReference>